<dbReference type="Proteomes" id="UP000184188">
    <property type="component" value="Unassembled WGS sequence"/>
</dbReference>
<name>A0A1L9S6Y2_9EURO</name>
<gene>
    <name evidence="1" type="ORF">ASPZODRAFT_161911</name>
</gene>
<dbReference type="OrthoDB" id="4155294at2759"/>
<dbReference type="STRING" id="1073090.A0A1L9S6Y2"/>
<evidence type="ECO:0000313" key="2">
    <source>
        <dbReference type="Proteomes" id="UP000184188"/>
    </source>
</evidence>
<dbReference type="EMBL" id="KV878355">
    <property type="protein sequence ID" value="OJJ42911.1"/>
    <property type="molecule type" value="Genomic_DNA"/>
</dbReference>
<dbReference type="RefSeq" id="XP_022577421.1">
    <property type="nucleotide sequence ID" value="XM_022726547.1"/>
</dbReference>
<accession>A0A1L9S6Y2</accession>
<sequence length="499" mass="56007">MSAQSPSATSKEILLVSPVSPITGTLSAGMKRKIVPSLESAQSRKITIIAPEGIFASEDRISINASPIFAAARRLFPTGEAYIEQRVSLKASHAHPDPSPPWRTHVDVPPSRDIVLPFDLTRNPEAYSNPENQELLMQVFRDCIALSFGRGILIFQLLALPPRPWPQKIAGAPCYLTDVEFDWGPVAPLDRRSMSRIFLEDNEDYRDDSSKANTLFDHLISWFEEAEISITELMYWDNQVVIVLEDERTDLTKVPKSIACCLCYYLLESEMHRPRHVSALRRVDIPVEGGIDDSAYCPLRPGVMLGSGGMLTSSGVLVKDRLGNQYLTVASHGLPEGAKVLQPSNEGREIGELVMEIPHTDVGLVKLHDGENYINETFENTLKLRQFKREREIRGGDPIAMNTPFTGYMEGVAGLPGRIRMQANDNPFKPRRPWVPCRWDYFGQNSHHHLNNGMCGSPIYDQEGRVVSFFRYAPKSGYFLDYVWSISAEVLLEKGYTVV</sequence>
<organism evidence="1 2">
    <name type="scientific">Penicilliopsis zonata CBS 506.65</name>
    <dbReference type="NCBI Taxonomy" id="1073090"/>
    <lineage>
        <taxon>Eukaryota</taxon>
        <taxon>Fungi</taxon>
        <taxon>Dikarya</taxon>
        <taxon>Ascomycota</taxon>
        <taxon>Pezizomycotina</taxon>
        <taxon>Eurotiomycetes</taxon>
        <taxon>Eurotiomycetidae</taxon>
        <taxon>Eurotiales</taxon>
        <taxon>Aspergillaceae</taxon>
        <taxon>Penicilliopsis</taxon>
    </lineage>
</organism>
<keyword evidence="2" id="KW-1185">Reference proteome</keyword>
<proteinExistence type="predicted"/>
<reference evidence="2" key="1">
    <citation type="journal article" date="2017" name="Genome Biol.">
        <title>Comparative genomics reveals high biological diversity and specific adaptations in the industrially and medically important fungal genus Aspergillus.</title>
        <authorList>
            <person name="de Vries R.P."/>
            <person name="Riley R."/>
            <person name="Wiebenga A."/>
            <person name="Aguilar-Osorio G."/>
            <person name="Amillis S."/>
            <person name="Uchima C.A."/>
            <person name="Anderluh G."/>
            <person name="Asadollahi M."/>
            <person name="Askin M."/>
            <person name="Barry K."/>
            <person name="Battaglia E."/>
            <person name="Bayram O."/>
            <person name="Benocci T."/>
            <person name="Braus-Stromeyer S.A."/>
            <person name="Caldana C."/>
            <person name="Canovas D."/>
            <person name="Cerqueira G.C."/>
            <person name="Chen F."/>
            <person name="Chen W."/>
            <person name="Choi C."/>
            <person name="Clum A."/>
            <person name="Dos Santos R.A."/>
            <person name="Damasio A.R."/>
            <person name="Diallinas G."/>
            <person name="Emri T."/>
            <person name="Fekete E."/>
            <person name="Flipphi M."/>
            <person name="Freyberg S."/>
            <person name="Gallo A."/>
            <person name="Gournas C."/>
            <person name="Habgood R."/>
            <person name="Hainaut M."/>
            <person name="Harispe M.L."/>
            <person name="Henrissat B."/>
            <person name="Hilden K.S."/>
            <person name="Hope R."/>
            <person name="Hossain A."/>
            <person name="Karabika E."/>
            <person name="Karaffa L."/>
            <person name="Karanyi Z."/>
            <person name="Krasevec N."/>
            <person name="Kuo A."/>
            <person name="Kusch H."/>
            <person name="LaButti K."/>
            <person name="Lagendijk E.L."/>
            <person name="Lapidus A."/>
            <person name="Levasseur A."/>
            <person name="Lindquist E."/>
            <person name="Lipzen A."/>
            <person name="Logrieco A.F."/>
            <person name="MacCabe A."/>
            <person name="Maekelae M.R."/>
            <person name="Malavazi I."/>
            <person name="Melin P."/>
            <person name="Meyer V."/>
            <person name="Mielnichuk N."/>
            <person name="Miskei M."/>
            <person name="Molnar A.P."/>
            <person name="Mule G."/>
            <person name="Ngan C.Y."/>
            <person name="Orejas M."/>
            <person name="Orosz E."/>
            <person name="Ouedraogo J.P."/>
            <person name="Overkamp K.M."/>
            <person name="Park H.-S."/>
            <person name="Perrone G."/>
            <person name="Piumi F."/>
            <person name="Punt P.J."/>
            <person name="Ram A.F."/>
            <person name="Ramon A."/>
            <person name="Rauscher S."/>
            <person name="Record E."/>
            <person name="Riano-Pachon D.M."/>
            <person name="Robert V."/>
            <person name="Roehrig J."/>
            <person name="Ruller R."/>
            <person name="Salamov A."/>
            <person name="Salih N.S."/>
            <person name="Samson R.A."/>
            <person name="Sandor E."/>
            <person name="Sanguinetti M."/>
            <person name="Schuetze T."/>
            <person name="Sepcic K."/>
            <person name="Shelest E."/>
            <person name="Sherlock G."/>
            <person name="Sophianopoulou V."/>
            <person name="Squina F.M."/>
            <person name="Sun H."/>
            <person name="Susca A."/>
            <person name="Todd R.B."/>
            <person name="Tsang A."/>
            <person name="Unkles S.E."/>
            <person name="van de Wiele N."/>
            <person name="van Rossen-Uffink D."/>
            <person name="Oliveira J.V."/>
            <person name="Vesth T.C."/>
            <person name="Visser J."/>
            <person name="Yu J.-H."/>
            <person name="Zhou M."/>
            <person name="Andersen M.R."/>
            <person name="Archer D.B."/>
            <person name="Baker S.E."/>
            <person name="Benoit I."/>
            <person name="Brakhage A.A."/>
            <person name="Braus G.H."/>
            <person name="Fischer R."/>
            <person name="Frisvad J.C."/>
            <person name="Goldman G.H."/>
            <person name="Houbraken J."/>
            <person name="Oakley B."/>
            <person name="Pocsi I."/>
            <person name="Scazzocchio C."/>
            <person name="Seiboth B."/>
            <person name="vanKuyk P.A."/>
            <person name="Wortman J."/>
            <person name="Dyer P.S."/>
            <person name="Grigoriev I.V."/>
        </authorList>
    </citation>
    <scope>NUCLEOTIDE SEQUENCE [LARGE SCALE GENOMIC DNA]</scope>
    <source>
        <strain evidence="2">CBS 506.65</strain>
    </source>
</reference>
<dbReference type="AlphaFoldDB" id="A0A1L9S6Y2"/>
<dbReference type="VEuPathDB" id="FungiDB:ASPZODRAFT_161911"/>
<evidence type="ECO:0000313" key="1">
    <source>
        <dbReference type="EMBL" id="OJJ42911.1"/>
    </source>
</evidence>
<dbReference type="GeneID" id="34613011"/>
<protein>
    <submittedName>
        <fullName evidence="1">Uncharacterized protein</fullName>
    </submittedName>
</protein>